<reference evidence="2 3" key="1">
    <citation type="submission" date="2017-11" db="EMBL/GenBank/DDBJ databases">
        <title>Genome-resolved metagenomics identifies genetic mobility, metabolic interactions, and unexpected diversity in perchlorate-reducing communities.</title>
        <authorList>
            <person name="Barnum T.P."/>
            <person name="Figueroa I.A."/>
            <person name="Carlstrom C.I."/>
            <person name="Lucas L.N."/>
            <person name="Engelbrektson A.L."/>
            <person name="Coates J.D."/>
        </authorList>
    </citation>
    <scope>NUCLEOTIDE SEQUENCE [LARGE SCALE GENOMIC DNA]</scope>
    <source>
        <strain evidence="2">BM706</strain>
    </source>
</reference>
<organism evidence="2 3">
    <name type="scientific">Muiribacterium halophilum</name>
    <dbReference type="NCBI Taxonomy" id="2053465"/>
    <lineage>
        <taxon>Bacteria</taxon>
        <taxon>Candidatus Muiribacteriota</taxon>
        <taxon>Candidatus Muiribacteriia</taxon>
        <taxon>Candidatus Muiribacteriales</taxon>
        <taxon>Candidatus Muiribacteriaceae</taxon>
        <taxon>Candidatus Muiribacterium</taxon>
    </lineage>
</organism>
<dbReference type="Proteomes" id="UP000234857">
    <property type="component" value="Unassembled WGS sequence"/>
</dbReference>
<dbReference type="EMBL" id="PKTG01000142">
    <property type="protein sequence ID" value="PLX15316.1"/>
    <property type="molecule type" value="Genomic_DNA"/>
</dbReference>
<evidence type="ECO:0000313" key="2">
    <source>
        <dbReference type="EMBL" id="PLX15316.1"/>
    </source>
</evidence>
<dbReference type="AlphaFoldDB" id="A0A2N5Z9I2"/>
<name>A0A2N5Z9I2_MUIH1</name>
<dbReference type="PANTHER" id="PTHR43566">
    <property type="entry name" value="CONSERVED PROTEIN"/>
    <property type="match status" value="1"/>
</dbReference>
<dbReference type="InterPro" id="IPR011335">
    <property type="entry name" value="Restrct_endonuc-II-like"/>
</dbReference>
<accession>A0A2N5Z9I2</accession>
<dbReference type="Pfam" id="PF13635">
    <property type="entry name" value="DUF4143"/>
    <property type="match status" value="1"/>
</dbReference>
<protein>
    <recommendedName>
        <fullName evidence="1">DUF4143 domain-containing protein</fullName>
    </recommendedName>
</protein>
<evidence type="ECO:0000313" key="3">
    <source>
        <dbReference type="Proteomes" id="UP000234857"/>
    </source>
</evidence>
<dbReference type="InterPro" id="IPR025420">
    <property type="entry name" value="DUF4143"/>
</dbReference>
<feature type="domain" description="DUF4143" evidence="1">
    <location>
        <begin position="55"/>
        <end position="214"/>
    </location>
</feature>
<evidence type="ECO:0000259" key="1">
    <source>
        <dbReference type="Pfam" id="PF13635"/>
    </source>
</evidence>
<dbReference type="PANTHER" id="PTHR43566:SF2">
    <property type="entry name" value="DUF4143 DOMAIN-CONTAINING PROTEIN"/>
    <property type="match status" value="1"/>
</dbReference>
<sequence>MYICKLLPFSLSEIKGKYKSDDYHQLLLKGFYPRLYSTNMKYCDLYPSYIETYIERDVRQIKNIKDLSLFIKFLQIAAGHVGQLVNLSEIGNQVGVSHNTVRDWFSILEASYIVFFLRPFHKNIKKRLVKQPKLYFYDTGVLCNLLNISDFDQLFSHYNKGGIFESFVISEFFKRKFNTGSQEKFSFYRDSKGHEVDLLIEKGQKVDAIEIKSSSTFNKSFLKNIKYLNKTADGIINDSAVIYGGNLKNSINNIDIIPWKDF</sequence>
<gene>
    <name evidence="2" type="ORF">C0601_13450</name>
</gene>
<dbReference type="SUPFAM" id="SSF52980">
    <property type="entry name" value="Restriction endonuclease-like"/>
    <property type="match status" value="1"/>
</dbReference>
<comment type="caution">
    <text evidence="2">The sequence shown here is derived from an EMBL/GenBank/DDBJ whole genome shotgun (WGS) entry which is preliminary data.</text>
</comment>
<proteinExistence type="predicted"/>